<dbReference type="PANTHER" id="PTHR35011">
    <property type="entry name" value="2,3-DIKETO-L-GULONATE TRAP TRANSPORTER SMALL PERMEASE PROTEIN YIAM"/>
    <property type="match status" value="1"/>
</dbReference>
<accession>A0A520MPT8</accession>
<dbReference type="GO" id="GO:0005886">
    <property type="term" value="C:plasma membrane"/>
    <property type="evidence" value="ECO:0007669"/>
    <property type="project" value="UniProtKB-SubCell"/>
</dbReference>
<sequence>MKLLEKYINFIGEKISYLIPVMTLLMIVVIVSRYFFGIGRTDLQELVMYFHALIFLGCAGYVFNQDEHVRVDIFYRDSSQKYKNFINILLGIIFLLPVTLVIGFYSIELISMSWKIKEISTEAGGLAYVFIQKSFILLFPTTLFIALVSQLIKIIWK</sequence>
<feature type="transmembrane region" description="Helical" evidence="9">
    <location>
        <begin position="48"/>
        <end position="64"/>
    </location>
</feature>
<comment type="similarity">
    <text evidence="8 9">Belongs to the TRAP transporter small permease family.</text>
</comment>
<keyword evidence="2 9" id="KW-0813">Transport</keyword>
<gene>
    <name evidence="11" type="ORF">EVA96_00260</name>
</gene>
<evidence type="ECO:0000256" key="9">
    <source>
        <dbReference type="RuleBase" id="RU369079"/>
    </source>
</evidence>
<evidence type="ECO:0000313" key="11">
    <source>
        <dbReference type="EMBL" id="RZO23236.1"/>
    </source>
</evidence>
<evidence type="ECO:0000256" key="1">
    <source>
        <dbReference type="ARBA" id="ARBA00004429"/>
    </source>
</evidence>
<dbReference type="GO" id="GO:0022857">
    <property type="term" value="F:transmembrane transporter activity"/>
    <property type="evidence" value="ECO:0007669"/>
    <property type="project" value="UniProtKB-UniRule"/>
</dbReference>
<evidence type="ECO:0000256" key="7">
    <source>
        <dbReference type="ARBA" id="ARBA00023136"/>
    </source>
</evidence>
<comment type="subcellular location">
    <subcellularLocation>
        <location evidence="1 9">Cell inner membrane</location>
        <topology evidence="1 9">Multi-pass membrane protein</topology>
    </subcellularLocation>
</comment>
<dbReference type="InterPro" id="IPR007387">
    <property type="entry name" value="TRAP_DctQ"/>
</dbReference>
<feature type="transmembrane region" description="Helical" evidence="9">
    <location>
        <begin position="127"/>
        <end position="148"/>
    </location>
</feature>
<keyword evidence="7 9" id="KW-0472">Membrane</keyword>
<feature type="transmembrane region" description="Helical" evidence="9">
    <location>
        <begin position="85"/>
        <end position="107"/>
    </location>
</feature>
<evidence type="ECO:0000256" key="6">
    <source>
        <dbReference type="ARBA" id="ARBA00022989"/>
    </source>
</evidence>
<dbReference type="EMBL" id="SHBI01000001">
    <property type="protein sequence ID" value="RZO23236.1"/>
    <property type="molecule type" value="Genomic_DNA"/>
</dbReference>
<comment type="caution">
    <text evidence="11">The sequence shown here is derived from an EMBL/GenBank/DDBJ whole genome shotgun (WGS) entry which is preliminary data.</text>
</comment>
<evidence type="ECO:0000256" key="2">
    <source>
        <dbReference type="ARBA" id="ARBA00022448"/>
    </source>
</evidence>
<keyword evidence="5 9" id="KW-0812">Transmembrane</keyword>
<organism evidence="11 12">
    <name type="scientific">SAR86 cluster bacterium</name>
    <dbReference type="NCBI Taxonomy" id="2030880"/>
    <lineage>
        <taxon>Bacteria</taxon>
        <taxon>Pseudomonadati</taxon>
        <taxon>Pseudomonadota</taxon>
        <taxon>Gammaproteobacteria</taxon>
        <taxon>SAR86 cluster</taxon>
    </lineage>
</organism>
<feature type="domain" description="Tripartite ATP-independent periplasmic transporters DctQ component" evidence="10">
    <location>
        <begin position="22"/>
        <end position="152"/>
    </location>
</feature>
<dbReference type="AlphaFoldDB" id="A0A520MPT8"/>
<dbReference type="Proteomes" id="UP000315782">
    <property type="component" value="Unassembled WGS sequence"/>
</dbReference>
<evidence type="ECO:0000256" key="3">
    <source>
        <dbReference type="ARBA" id="ARBA00022475"/>
    </source>
</evidence>
<protein>
    <recommendedName>
        <fullName evidence="9">TRAP transporter small permease protein</fullName>
    </recommendedName>
</protein>
<evidence type="ECO:0000313" key="12">
    <source>
        <dbReference type="Proteomes" id="UP000315782"/>
    </source>
</evidence>
<keyword evidence="4 9" id="KW-0997">Cell inner membrane</keyword>
<comment type="function">
    <text evidence="9">Part of the tripartite ATP-independent periplasmic (TRAP) transport system.</text>
</comment>
<evidence type="ECO:0000256" key="8">
    <source>
        <dbReference type="ARBA" id="ARBA00038436"/>
    </source>
</evidence>
<proteinExistence type="inferred from homology"/>
<evidence type="ECO:0000259" key="10">
    <source>
        <dbReference type="Pfam" id="PF04290"/>
    </source>
</evidence>
<feature type="transmembrane region" description="Helical" evidence="9">
    <location>
        <begin position="15"/>
        <end position="36"/>
    </location>
</feature>
<keyword evidence="6 9" id="KW-1133">Transmembrane helix</keyword>
<comment type="subunit">
    <text evidence="9">The complex comprises the extracytoplasmic solute receptor protein and the two transmembrane proteins.</text>
</comment>
<dbReference type="InterPro" id="IPR055348">
    <property type="entry name" value="DctQ"/>
</dbReference>
<evidence type="ECO:0000256" key="5">
    <source>
        <dbReference type="ARBA" id="ARBA00022692"/>
    </source>
</evidence>
<keyword evidence="3" id="KW-1003">Cell membrane</keyword>
<evidence type="ECO:0000256" key="4">
    <source>
        <dbReference type="ARBA" id="ARBA00022519"/>
    </source>
</evidence>
<name>A0A520MPT8_9GAMM</name>
<reference evidence="11 12" key="1">
    <citation type="submission" date="2019-02" db="EMBL/GenBank/DDBJ databases">
        <title>Prokaryotic population dynamics and viral predation in marine succession experiment using metagenomics: the confinement effect.</title>
        <authorList>
            <person name="Haro-Moreno J.M."/>
            <person name="Rodriguez-Valera F."/>
            <person name="Lopez-Perez M."/>
        </authorList>
    </citation>
    <scope>NUCLEOTIDE SEQUENCE [LARGE SCALE GENOMIC DNA]</scope>
    <source>
        <strain evidence="11">MED-G163</strain>
    </source>
</reference>
<dbReference type="Pfam" id="PF04290">
    <property type="entry name" value="DctQ"/>
    <property type="match status" value="1"/>
</dbReference>
<dbReference type="PANTHER" id="PTHR35011:SF4">
    <property type="entry name" value="SLL1102 PROTEIN"/>
    <property type="match status" value="1"/>
</dbReference>